<dbReference type="SMART" id="SM00444">
    <property type="entry name" value="GYF"/>
    <property type="match status" value="1"/>
</dbReference>
<dbReference type="EMBL" id="KE343397">
    <property type="protein sequence ID" value="EXB28700.1"/>
    <property type="molecule type" value="Genomic_DNA"/>
</dbReference>
<dbReference type="Proteomes" id="UP000030645">
    <property type="component" value="Unassembled WGS sequence"/>
</dbReference>
<evidence type="ECO:0000313" key="4">
    <source>
        <dbReference type="Proteomes" id="UP000030645"/>
    </source>
</evidence>
<gene>
    <name evidence="3" type="ORF">L484_000643</name>
</gene>
<protein>
    <recommendedName>
        <fullName evidence="2">GYF domain-containing protein</fullName>
    </recommendedName>
</protein>
<evidence type="ECO:0000259" key="2">
    <source>
        <dbReference type="PROSITE" id="PS50829"/>
    </source>
</evidence>
<dbReference type="InterPro" id="IPR035445">
    <property type="entry name" value="GYF-like_dom_sf"/>
</dbReference>
<dbReference type="PANTHER" id="PTHR46851:SF11">
    <property type="entry name" value="GYF DOMAIN-CONTAINING PROTEIN"/>
    <property type="match status" value="1"/>
</dbReference>
<evidence type="ECO:0000256" key="1">
    <source>
        <dbReference type="SAM" id="MobiDB-lite"/>
    </source>
</evidence>
<proteinExistence type="predicted"/>
<dbReference type="AlphaFoldDB" id="W9QY21"/>
<dbReference type="PANTHER" id="PTHR46851">
    <property type="entry name" value="OS01G0884500 PROTEIN"/>
    <property type="match status" value="1"/>
</dbReference>
<dbReference type="PROSITE" id="PS50829">
    <property type="entry name" value="GYF"/>
    <property type="match status" value="1"/>
</dbReference>
<feature type="domain" description="GYF" evidence="2">
    <location>
        <begin position="149"/>
        <end position="203"/>
    </location>
</feature>
<organism evidence="3 4">
    <name type="scientific">Morus notabilis</name>
    <dbReference type="NCBI Taxonomy" id="981085"/>
    <lineage>
        <taxon>Eukaryota</taxon>
        <taxon>Viridiplantae</taxon>
        <taxon>Streptophyta</taxon>
        <taxon>Embryophyta</taxon>
        <taxon>Tracheophyta</taxon>
        <taxon>Spermatophyta</taxon>
        <taxon>Magnoliopsida</taxon>
        <taxon>eudicotyledons</taxon>
        <taxon>Gunneridae</taxon>
        <taxon>Pentapetalae</taxon>
        <taxon>rosids</taxon>
        <taxon>fabids</taxon>
        <taxon>Rosales</taxon>
        <taxon>Moraceae</taxon>
        <taxon>Moreae</taxon>
        <taxon>Morus</taxon>
    </lineage>
</organism>
<keyword evidence="4" id="KW-1185">Reference proteome</keyword>
<feature type="region of interest" description="Disordered" evidence="1">
    <location>
        <begin position="67"/>
        <end position="91"/>
    </location>
</feature>
<evidence type="ECO:0000313" key="3">
    <source>
        <dbReference type="EMBL" id="EXB28700.1"/>
    </source>
</evidence>
<reference evidence="4" key="1">
    <citation type="submission" date="2013-01" db="EMBL/GenBank/DDBJ databases">
        <title>Draft Genome Sequence of a Mulberry Tree, Morus notabilis C.K. Schneid.</title>
        <authorList>
            <person name="He N."/>
            <person name="Zhao S."/>
        </authorList>
    </citation>
    <scope>NUCLEOTIDE SEQUENCE</scope>
</reference>
<sequence length="208" mass="24038">MFHINSLLENNFLFFVGLNVYLSKTLFEYLERKELLEKSDQQSRLLREVPQIIAEEIEVEATPECRQGEIKQRNDDSPGPIIEKPVEAPVSDTSDDEFELTWTLDIEENVRESKSLQGVMELHVIDLSDDEESEAPSQKEQTSGDKLESLIWHYLDPQGEIQGPFAITLLKRWSDADYFPSDFQIWKTGQSPNEAVYLKDILNRVFPS</sequence>
<dbReference type="STRING" id="981085.W9QY21"/>
<dbReference type="Pfam" id="PF02213">
    <property type="entry name" value="GYF"/>
    <property type="match status" value="1"/>
</dbReference>
<feature type="compositionally biased region" description="Basic and acidic residues" evidence="1">
    <location>
        <begin position="67"/>
        <end position="76"/>
    </location>
</feature>
<dbReference type="eggNOG" id="KOG1862">
    <property type="taxonomic scope" value="Eukaryota"/>
</dbReference>
<dbReference type="InterPro" id="IPR003169">
    <property type="entry name" value="GYF"/>
</dbReference>
<name>W9QY21_9ROSA</name>
<accession>W9QY21</accession>
<dbReference type="SUPFAM" id="SSF55277">
    <property type="entry name" value="GYF domain"/>
    <property type="match status" value="1"/>
</dbReference>
<dbReference type="InterPro" id="IPR045894">
    <property type="entry name" value="At5g08430-like"/>
</dbReference>
<dbReference type="Gene3D" id="3.30.1490.40">
    <property type="match status" value="1"/>
</dbReference>